<protein>
    <submittedName>
        <fullName evidence="1">Uncharacterized protein</fullName>
    </submittedName>
</protein>
<dbReference type="STRING" id="574376.BAMA_03870"/>
<evidence type="ECO:0000313" key="1">
    <source>
        <dbReference type="EMBL" id="KEK18653.1"/>
    </source>
</evidence>
<organism evidence="1 2">
    <name type="scientific">Bacillus manliponensis</name>
    <dbReference type="NCBI Taxonomy" id="574376"/>
    <lineage>
        <taxon>Bacteria</taxon>
        <taxon>Bacillati</taxon>
        <taxon>Bacillota</taxon>
        <taxon>Bacilli</taxon>
        <taxon>Bacillales</taxon>
        <taxon>Bacillaceae</taxon>
        <taxon>Bacillus</taxon>
        <taxon>Bacillus cereus group</taxon>
    </lineage>
</organism>
<reference evidence="1 2" key="1">
    <citation type="submission" date="2014-06" db="EMBL/GenBank/DDBJ databases">
        <title>Draft genome sequence of Bacillus manliponensis JCM 15802 (MCCC 1A00708).</title>
        <authorList>
            <person name="Lai Q."/>
            <person name="Liu Y."/>
            <person name="Shao Z."/>
        </authorList>
    </citation>
    <scope>NUCLEOTIDE SEQUENCE [LARGE SCALE GENOMIC DNA]</scope>
    <source>
        <strain evidence="1 2">JCM 15802</strain>
    </source>
</reference>
<dbReference type="RefSeq" id="WP_034640223.1">
    <property type="nucleotide sequence ID" value="NZ_CBCSJC010000017.1"/>
</dbReference>
<dbReference type="InterPro" id="IPR038765">
    <property type="entry name" value="Papain-like_cys_pep_sf"/>
</dbReference>
<dbReference type="Proteomes" id="UP000027822">
    <property type="component" value="Unassembled WGS sequence"/>
</dbReference>
<gene>
    <name evidence="1" type="ORF">BAMA_03870</name>
</gene>
<dbReference type="OrthoDB" id="2591886at2"/>
<sequence length="198" mass="23241">MLAPNYIVTTWRKFDSFPMETLTKAWFYQKGTTKKQRSVSLMKEHREEYGITGNCFDLAIWLLDEFKNDGITAYPIGRHLHTERAHVAVITLDEKGRRYLCDLGDQWLDPILIDSNSEDYTDEILSGFFPAAKVQVKSTEHDAHWEFCNWESFLSTSEGLFRDEDLLTIEDWANRIHRKTSYQKQLLTDALQLYMTKS</sequence>
<proteinExistence type="predicted"/>
<comment type="caution">
    <text evidence="1">The sequence shown here is derived from an EMBL/GenBank/DDBJ whole genome shotgun (WGS) entry which is preliminary data.</text>
</comment>
<keyword evidence="2" id="KW-1185">Reference proteome</keyword>
<name>A0A073K8Q2_9BACI</name>
<accession>A0A073K8Q2</accession>
<dbReference type="AlphaFoldDB" id="A0A073K8Q2"/>
<dbReference type="EMBL" id="JOTN01000012">
    <property type="protein sequence ID" value="KEK18653.1"/>
    <property type="molecule type" value="Genomic_DNA"/>
</dbReference>
<dbReference type="eggNOG" id="ENOG502ZGSV">
    <property type="taxonomic scope" value="Bacteria"/>
</dbReference>
<dbReference type="SUPFAM" id="SSF54001">
    <property type="entry name" value="Cysteine proteinases"/>
    <property type="match status" value="1"/>
</dbReference>
<evidence type="ECO:0000313" key="2">
    <source>
        <dbReference type="Proteomes" id="UP000027822"/>
    </source>
</evidence>